<reference evidence="5" key="1">
    <citation type="journal article" date="2015" name="Nature">
        <title>Complex archaea that bridge the gap between prokaryotes and eukaryotes.</title>
        <authorList>
            <person name="Spang A."/>
            <person name="Saw J.H."/>
            <person name="Jorgensen S.L."/>
            <person name="Zaremba-Niedzwiedzka K."/>
            <person name="Martijn J."/>
            <person name="Lind A.E."/>
            <person name="van Eijk R."/>
            <person name="Schleper C."/>
            <person name="Guy L."/>
            <person name="Ettema T.J."/>
        </authorList>
    </citation>
    <scope>NUCLEOTIDE SEQUENCE</scope>
</reference>
<dbReference type="GO" id="GO:0005829">
    <property type="term" value="C:cytosol"/>
    <property type="evidence" value="ECO:0007669"/>
    <property type="project" value="TreeGrafter"/>
</dbReference>
<gene>
    <name evidence="5" type="ORF">LCGC14_2118910</name>
</gene>
<keyword evidence="1" id="KW-0808">Transferase</keyword>
<organism evidence="5">
    <name type="scientific">marine sediment metagenome</name>
    <dbReference type="NCBI Taxonomy" id="412755"/>
    <lineage>
        <taxon>unclassified sequences</taxon>
        <taxon>metagenomes</taxon>
        <taxon>ecological metagenomes</taxon>
    </lineage>
</organism>
<accession>A0A0F9E4V5</accession>
<dbReference type="InterPro" id="IPR017508">
    <property type="entry name" value="HipA_N1"/>
</dbReference>
<name>A0A0F9E4V5_9ZZZZ</name>
<dbReference type="PANTHER" id="PTHR37419">
    <property type="entry name" value="SERINE/THREONINE-PROTEIN KINASE TOXIN HIPA"/>
    <property type="match status" value="1"/>
</dbReference>
<dbReference type="GO" id="GO:0004674">
    <property type="term" value="F:protein serine/threonine kinase activity"/>
    <property type="evidence" value="ECO:0007669"/>
    <property type="project" value="TreeGrafter"/>
</dbReference>
<dbReference type="Gene3D" id="1.10.1070.20">
    <property type="match status" value="1"/>
</dbReference>
<proteinExistence type="predicted"/>
<evidence type="ECO:0008006" key="6">
    <source>
        <dbReference type="Google" id="ProtNLM"/>
    </source>
</evidence>
<feature type="domain" description="HipA N-terminal subdomain 1" evidence="4">
    <location>
        <begin position="5"/>
        <end position="115"/>
    </location>
</feature>
<evidence type="ECO:0000256" key="1">
    <source>
        <dbReference type="ARBA" id="ARBA00022679"/>
    </source>
</evidence>
<dbReference type="InterPro" id="IPR012893">
    <property type="entry name" value="HipA-like_C"/>
</dbReference>
<feature type="domain" description="HipA-like C-terminal" evidence="3">
    <location>
        <begin position="169"/>
        <end position="407"/>
    </location>
</feature>
<evidence type="ECO:0000256" key="2">
    <source>
        <dbReference type="ARBA" id="ARBA00022777"/>
    </source>
</evidence>
<comment type="caution">
    <text evidence="5">The sequence shown here is derived from an EMBL/GenBank/DDBJ whole genome shotgun (WGS) entry which is preliminary data.</text>
</comment>
<dbReference type="PANTHER" id="PTHR37419:SF8">
    <property type="entry name" value="TOXIN YJJJ"/>
    <property type="match status" value="1"/>
</dbReference>
<dbReference type="AlphaFoldDB" id="A0A0F9E4V5"/>
<evidence type="ECO:0000313" key="5">
    <source>
        <dbReference type="EMBL" id="KKL69044.1"/>
    </source>
</evidence>
<evidence type="ECO:0000259" key="4">
    <source>
        <dbReference type="Pfam" id="PF13657"/>
    </source>
</evidence>
<dbReference type="Pfam" id="PF07804">
    <property type="entry name" value="HipA_C"/>
    <property type="match status" value="1"/>
</dbReference>
<evidence type="ECO:0000259" key="3">
    <source>
        <dbReference type="Pfam" id="PF07804"/>
    </source>
</evidence>
<dbReference type="Pfam" id="PF13657">
    <property type="entry name" value="Couple_hipA"/>
    <property type="match status" value="1"/>
</dbReference>
<dbReference type="InterPro" id="IPR052028">
    <property type="entry name" value="HipA_Ser/Thr_kinase"/>
</dbReference>
<dbReference type="EMBL" id="LAZR01026342">
    <property type="protein sequence ID" value="KKL69044.1"/>
    <property type="molecule type" value="Genomic_DNA"/>
</dbReference>
<sequence length="431" mass="48453">MSIAEVRLWGKKIGAVAWDSKKNIANFEYEPSFIKSGIEISPMTMPLSSQIYSFPALHQNTFHGLPGLLADSLPDKFGNALINVWLAKEGRLPESFNSVERLCYIGKRGIGALEFMPSQGSFHGSSKNINIESLVELASEILSKRNFLKSSFSIPAREKALQNILKVGTSAGGARAKAVIAWNPETQDVRSGQIKAGSGFSYWILKFDGVSGNIDKELEDPKGFGLIEYAYYKMALASGIEMSECRLLHENGRSHFMTKRFDRTDKGSKIHMQSLGALAHYDFNQAGAYSYEQAIRVIRILKLPMDVIEEQFRRTAFNIIARNQDDHVKNIAFLMNKLGEWKLSPAFDVIYSYNPSGSWTNMHQMSMSGKRDEFDKNDFIEFGKTASMKKGRAEAILSQVQDAVSKWPRYAKEVDVPNDIIKKIAANYRRI</sequence>
<keyword evidence="2" id="KW-0418">Kinase</keyword>
<protein>
    <recommendedName>
        <fullName evidence="6">HipA-like C-terminal domain-containing protein</fullName>
    </recommendedName>
</protein>